<evidence type="ECO:0000313" key="2">
    <source>
        <dbReference type="Proteomes" id="UP000051639"/>
    </source>
</evidence>
<organism evidence="1 2">
    <name type="scientific">Limosilactobacillus ingluviei</name>
    <dbReference type="NCBI Taxonomy" id="148604"/>
    <lineage>
        <taxon>Bacteria</taxon>
        <taxon>Bacillati</taxon>
        <taxon>Bacillota</taxon>
        <taxon>Bacilli</taxon>
        <taxon>Lactobacillales</taxon>
        <taxon>Lactobacillaceae</taxon>
        <taxon>Limosilactobacillus</taxon>
    </lineage>
</organism>
<gene>
    <name evidence="1" type="ORF">IV41_GL000761</name>
</gene>
<reference evidence="1 2" key="1">
    <citation type="journal article" date="2015" name="Genome Announc.">
        <title>Expanding the biotechnology potential of lactobacilli through comparative genomics of 213 strains and associated genera.</title>
        <authorList>
            <person name="Sun Z."/>
            <person name="Harris H.M."/>
            <person name="McCann A."/>
            <person name="Guo C."/>
            <person name="Argimon S."/>
            <person name="Zhang W."/>
            <person name="Yang X."/>
            <person name="Jeffery I.B."/>
            <person name="Cooney J.C."/>
            <person name="Kagawa T.F."/>
            <person name="Liu W."/>
            <person name="Song Y."/>
            <person name="Salvetti E."/>
            <person name="Wrobel A."/>
            <person name="Rasinkangas P."/>
            <person name="Parkhill J."/>
            <person name="Rea M.C."/>
            <person name="O'Sullivan O."/>
            <person name="Ritari J."/>
            <person name="Douillard F.P."/>
            <person name="Paul Ross R."/>
            <person name="Yang R."/>
            <person name="Briner A.E."/>
            <person name="Felis G.E."/>
            <person name="de Vos W.M."/>
            <person name="Barrangou R."/>
            <person name="Klaenhammer T.R."/>
            <person name="Caufield P.W."/>
            <person name="Cui Y."/>
            <person name="Zhang H."/>
            <person name="O'Toole P.W."/>
        </authorList>
    </citation>
    <scope>NUCLEOTIDE SEQUENCE [LARGE SCALE GENOMIC DNA]</scope>
    <source>
        <strain evidence="1 2">DSM 14792</strain>
    </source>
</reference>
<comment type="caution">
    <text evidence="1">The sequence shown here is derived from an EMBL/GenBank/DDBJ whole genome shotgun (WGS) entry which is preliminary data.</text>
</comment>
<protein>
    <submittedName>
        <fullName evidence="1">Uncharacterized protein</fullName>
    </submittedName>
</protein>
<keyword evidence="2" id="KW-1185">Reference proteome</keyword>
<dbReference type="AlphaFoldDB" id="A0A0R2GTU3"/>
<evidence type="ECO:0000313" key="1">
    <source>
        <dbReference type="EMBL" id="KRN44192.1"/>
    </source>
</evidence>
<sequence>MSRGGVKMKIFKLQEDPSYRFYNLDAYNVQKYLSSYPYLQDNKNYAICPYCGNPVAILYVANKEHTDASIYARHVTNDVAGFPRINKQKLDHCLLSYNLVPFVPATSPIESISLKSVNIPNLRKAFNSVTGISFSNYTTGEILKNHHNALAFRNVDSYNFYFSLLIDAKRFNLSNRYVWANQIKKAINTKSRYFKLIGDKVVPKQKGIGDLRLEIKEYDFKDGYLPSITFEIYEQINETSSSPLISFKRYCFMYDGLVGEPASTNEYF</sequence>
<dbReference type="Proteomes" id="UP000051639">
    <property type="component" value="Unassembled WGS sequence"/>
</dbReference>
<accession>A0A0R2GTU3</accession>
<proteinExistence type="predicted"/>
<dbReference type="EMBL" id="JQBA01000020">
    <property type="protein sequence ID" value="KRN44192.1"/>
    <property type="molecule type" value="Genomic_DNA"/>
</dbReference>
<name>A0A0R2GTU3_9LACO</name>
<dbReference type="PATRIC" id="fig|148604.4.peg.780"/>